<reference evidence="1 2" key="1">
    <citation type="submission" date="2017-11" db="EMBL/GenBank/DDBJ databases">
        <title>Draft genome sequence of Mitsuaria sp. HWN-4.</title>
        <authorList>
            <person name="Gundlapally S.R."/>
        </authorList>
    </citation>
    <scope>NUCLEOTIDE SEQUENCE [LARGE SCALE GENOMIC DNA]</scope>
    <source>
        <strain evidence="1 2">HWN-4</strain>
    </source>
</reference>
<dbReference type="RefSeq" id="WP_099860352.1">
    <property type="nucleotide sequence ID" value="NZ_PEOG01000011.1"/>
</dbReference>
<gene>
    <name evidence="1" type="ORF">CS062_04970</name>
</gene>
<keyword evidence="2" id="KW-1185">Reference proteome</keyword>
<dbReference type="EMBL" id="PEOG01000011">
    <property type="protein sequence ID" value="PIM54263.1"/>
    <property type="molecule type" value="Genomic_DNA"/>
</dbReference>
<evidence type="ECO:0000313" key="1">
    <source>
        <dbReference type="EMBL" id="PIM54263.1"/>
    </source>
</evidence>
<proteinExistence type="predicted"/>
<accession>A0A2G9CCX7</accession>
<organism evidence="1 2">
    <name type="scientific">Roseateles chitinivorans</name>
    <dbReference type="NCBI Taxonomy" id="2917965"/>
    <lineage>
        <taxon>Bacteria</taxon>
        <taxon>Pseudomonadati</taxon>
        <taxon>Pseudomonadota</taxon>
        <taxon>Betaproteobacteria</taxon>
        <taxon>Burkholderiales</taxon>
        <taxon>Sphaerotilaceae</taxon>
        <taxon>Roseateles</taxon>
    </lineage>
</organism>
<protein>
    <submittedName>
        <fullName evidence="1">Uncharacterized protein</fullName>
    </submittedName>
</protein>
<evidence type="ECO:0000313" key="2">
    <source>
        <dbReference type="Proteomes" id="UP000231501"/>
    </source>
</evidence>
<dbReference type="AlphaFoldDB" id="A0A2G9CCX7"/>
<dbReference type="Proteomes" id="UP000231501">
    <property type="component" value="Unassembled WGS sequence"/>
</dbReference>
<dbReference type="OrthoDB" id="9155205at2"/>
<sequence>MQAQPQNVAVTTQVEEGLVELDLQALVHVGGGAPKGTWLVGSDVTLTAAASLDVEPAPKGTW</sequence>
<name>A0A2G9CCX7_9BURK</name>
<comment type="caution">
    <text evidence="1">The sequence shown here is derived from an EMBL/GenBank/DDBJ whole genome shotgun (WGS) entry which is preliminary data.</text>
</comment>